<comment type="caution">
    <text evidence="2">The sequence shown here is derived from an EMBL/GenBank/DDBJ whole genome shotgun (WGS) entry which is preliminary data.</text>
</comment>
<organism evidence="2 3">
    <name type="scientific">Gordonia asplenii</name>
    <dbReference type="NCBI Taxonomy" id="2725283"/>
    <lineage>
        <taxon>Bacteria</taxon>
        <taxon>Bacillati</taxon>
        <taxon>Actinomycetota</taxon>
        <taxon>Actinomycetes</taxon>
        <taxon>Mycobacteriales</taxon>
        <taxon>Gordoniaceae</taxon>
        <taxon>Gordonia</taxon>
    </lineage>
</organism>
<protein>
    <recommendedName>
        <fullName evidence="1">HTH cro/C1-type domain-containing protein</fullName>
    </recommendedName>
</protein>
<dbReference type="EMBL" id="JABBNB010000005">
    <property type="protein sequence ID" value="NMO00865.1"/>
    <property type="molecule type" value="Genomic_DNA"/>
</dbReference>
<evidence type="ECO:0000313" key="2">
    <source>
        <dbReference type="EMBL" id="NMO00865.1"/>
    </source>
</evidence>
<dbReference type="AlphaFoldDB" id="A0A848KVH3"/>
<dbReference type="SUPFAM" id="SSF47413">
    <property type="entry name" value="lambda repressor-like DNA-binding domains"/>
    <property type="match status" value="1"/>
</dbReference>
<dbReference type="Gene3D" id="1.10.260.40">
    <property type="entry name" value="lambda repressor-like DNA-binding domains"/>
    <property type="match status" value="1"/>
</dbReference>
<dbReference type="InterPro" id="IPR013975">
    <property type="entry name" value="Tscrpt_reg_BetR_N"/>
</dbReference>
<dbReference type="Proteomes" id="UP000550729">
    <property type="component" value="Unassembled WGS sequence"/>
</dbReference>
<dbReference type="PROSITE" id="PS50943">
    <property type="entry name" value="HTH_CROC1"/>
    <property type="match status" value="1"/>
</dbReference>
<sequence>MNTAVDDRPTIKRVRRNAPPPEIFALNDNIRAELARRKMTQGDLASGLRTTQQAVARRLNGQTPWTVAELVRVARIVHSTPARLLEATA</sequence>
<feature type="domain" description="HTH cro/C1-type" evidence="1">
    <location>
        <begin position="30"/>
        <end position="84"/>
    </location>
</feature>
<name>A0A848KVH3_9ACTN</name>
<reference evidence="2 3" key="1">
    <citation type="submission" date="2020-04" db="EMBL/GenBank/DDBJ databases">
        <title>Gordonia sp. nov. TBRC 11910.</title>
        <authorList>
            <person name="Suriyachadkun C."/>
        </authorList>
    </citation>
    <scope>NUCLEOTIDE SEQUENCE [LARGE SCALE GENOMIC DNA]</scope>
    <source>
        <strain evidence="2 3">TBRC 11910</strain>
    </source>
</reference>
<evidence type="ECO:0000259" key="1">
    <source>
        <dbReference type="PROSITE" id="PS50943"/>
    </source>
</evidence>
<accession>A0A848KVH3</accession>
<dbReference type="Pfam" id="PF08667">
    <property type="entry name" value="BetR"/>
    <property type="match status" value="1"/>
</dbReference>
<gene>
    <name evidence="2" type="ORF">HH308_06515</name>
</gene>
<dbReference type="CDD" id="cd00093">
    <property type="entry name" value="HTH_XRE"/>
    <property type="match status" value="1"/>
</dbReference>
<keyword evidence="3" id="KW-1185">Reference proteome</keyword>
<dbReference type="GO" id="GO:0003677">
    <property type="term" value="F:DNA binding"/>
    <property type="evidence" value="ECO:0007669"/>
    <property type="project" value="InterPro"/>
</dbReference>
<proteinExistence type="predicted"/>
<dbReference type="InterPro" id="IPR001387">
    <property type="entry name" value="Cro/C1-type_HTH"/>
</dbReference>
<evidence type="ECO:0000313" key="3">
    <source>
        <dbReference type="Proteomes" id="UP000550729"/>
    </source>
</evidence>
<dbReference type="SMART" id="SM00530">
    <property type="entry name" value="HTH_XRE"/>
    <property type="match status" value="1"/>
</dbReference>
<dbReference type="InterPro" id="IPR010982">
    <property type="entry name" value="Lambda_DNA-bd_dom_sf"/>
</dbReference>